<evidence type="ECO:0000313" key="2">
    <source>
        <dbReference type="Proteomes" id="UP000805193"/>
    </source>
</evidence>
<sequence length="123" mass="14418">MELCKAECERPGNGVKDVEYVREKLDQLHRERYRGAVVRARAEKYTMGEQPTKRALADEKRYALQNEITEIEFKQMITTDPEKIAQAFLEHYTQLFANKAQGCHTDIYAQLLEKLPRLSNDER</sequence>
<dbReference type="EMBL" id="JABSTQ010009593">
    <property type="protein sequence ID" value="KAG0427763.1"/>
    <property type="molecule type" value="Genomic_DNA"/>
</dbReference>
<protein>
    <submittedName>
        <fullName evidence="1">Uncharacterized protein</fullName>
    </submittedName>
</protein>
<organism evidence="1 2">
    <name type="scientific">Ixodes persulcatus</name>
    <name type="common">Taiga tick</name>
    <dbReference type="NCBI Taxonomy" id="34615"/>
    <lineage>
        <taxon>Eukaryota</taxon>
        <taxon>Metazoa</taxon>
        <taxon>Ecdysozoa</taxon>
        <taxon>Arthropoda</taxon>
        <taxon>Chelicerata</taxon>
        <taxon>Arachnida</taxon>
        <taxon>Acari</taxon>
        <taxon>Parasitiformes</taxon>
        <taxon>Ixodida</taxon>
        <taxon>Ixodoidea</taxon>
        <taxon>Ixodidae</taxon>
        <taxon>Ixodinae</taxon>
        <taxon>Ixodes</taxon>
    </lineage>
</organism>
<gene>
    <name evidence="1" type="ORF">HPB47_025206</name>
</gene>
<comment type="caution">
    <text evidence="1">The sequence shown here is derived from an EMBL/GenBank/DDBJ whole genome shotgun (WGS) entry which is preliminary data.</text>
</comment>
<dbReference type="Proteomes" id="UP000805193">
    <property type="component" value="Unassembled WGS sequence"/>
</dbReference>
<reference evidence="1 2" key="1">
    <citation type="journal article" date="2020" name="Cell">
        <title>Large-Scale Comparative Analyses of Tick Genomes Elucidate Their Genetic Diversity and Vector Capacities.</title>
        <authorList>
            <consortium name="Tick Genome and Microbiome Consortium (TIGMIC)"/>
            <person name="Jia N."/>
            <person name="Wang J."/>
            <person name="Shi W."/>
            <person name="Du L."/>
            <person name="Sun Y."/>
            <person name="Zhan W."/>
            <person name="Jiang J.F."/>
            <person name="Wang Q."/>
            <person name="Zhang B."/>
            <person name="Ji P."/>
            <person name="Bell-Sakyi L."/>
            <person name="Cui X.M."/>
            <person name="Yuan T.T."/>
            <person name="Jiang B.G."/>
            <person name="Yang W.F."/>
            <person name="Lam T.T."/>
            <person name="Chang Q.C."/>
            <person name="Ding S.J."/>
            <person name="Wang X.J."/>
            <person name="Zhu J.G."/>
            <person name="Ruan X.D."/>
            <person name="Zhao L."/>
            <person name="Wei J.T."/>
            <person name="Ye R.Z."/>
            <person name="Que T.C."/>
            <person name="Du C.H."/>
            <person name="Zhou Y.H."/>
            <person name="Cheng J.X."/>
            <person name="Dai P.F."/>
            <person name="Guo W.B."/>
            <person name="Han X.H."/>
            <person name="Huang E.J."/>
            <person name="Li L.F."/>
            <person name="Wei W."/>
            <person name="Gao Y.C."/>
            <person name="Liu J.Z."/>
            <person name="Shao H.Z."/>
            <person name="Wang X."/>
            <person name="Wang C.C."/>
            <person name="Yang T.C."/>
            <person name="Huo Q.B."/>
            <person name="Li W."/>
            <person name="Chen H.Y."/>
            <person name="Chen S.E."/>
            <person name="Zhou L.G."/>
            <person name="Ni X.B."/>
            <person name="Tian J.H."/>
            <person name="Sheng Y."/>
            <person name="Liu T."/>
            <person name="Pan Y.S."/>
            <person name="Xia L.Y."/>
            <person name="Li J."/>
            <person name="Zhao F."/>
            <person name="Cao W.C."/>
        </authorList>
    </citation>
    <scope>NUCLEOTIDE SEQUENCE [LARGE SCALE GENOMIC DNA]</scope>
    <source>
        <strain evidence="1">Iper-2018</strain>
    </source>
</reference>
<accession>A0AC60Q463</accession>
<evidence type="ECO:0000313" key="1">
    <source>
        <dbReference type="EMBL" id="KAG0427763.1"/>
    </source>
</evidence>
<name>A0AC60Q463_IXOPE</name>
<keyword evidence="2" id="KW-1185">Reference proteome</keyword>
<proteinExistence type="predicted"/>